<reference evidence="2 3" key="1">
    <citation type="submission" date="2018-01" db="EMBL/GenBank/DDBJ databases">
        <title>Whole genome sequence of Azospirillum brasilense REC3 isolated from strawberry roots.</title>
        <authorList>
            <person name="Fontana C.A."/>
            <person name="Salazar S.M."/>
            <person name="Bassi D."/>
            <person name="Puglisi E."/>
            <person name="Lovaisa N.C."/>
            <person name="Toffoli L.M."/>
            <person name="Pedraza R."/>
            <person name="Cocconcelli P.S."/>
        </authorList>
    </citation>
    <scope>NUCLEOTIDE SEQUENCE [LARGE SCALE GENOMIC DNA]</scope>
    <source>
        <strain evidence="2 3">REC3</strain>
    </source>
</reference>
<proteinExistence type="predicted"/>
<feature type="region of interest" description="Disordered" evidence="1">
    <location>
        <begin position="27"/>
        <end position="47"/>
    </location>
</feature>
<accession>A0A2K1G0B6</accession>
<evidence type="ECO:0000313" key="2">
    <source>
        <dbReference type="EMBL" id="PNQ98241.1"/>
    </source>
</evidence>
<evidence type="ECO:0000313" key="3">
    <source>
        <dbReference type="Proteomes" id="UP000236268"/>
    </source>
</evidence>
<dbReference type="EMBL" id="POWG01000013">
    <property type="protein sequence ID" value="PNQ98241.1"/>
    <property type="molecule type" value="Genomic_DNA"/>
</dbReference>
<dbReference type="Proteomes" id="UP000236268">
    <property type="component" value="Unassembled WGS sequence"/>
</dbReference>
<protein>
    <submittedName>
        <fullName evidence="2">Uncharacterized protein</fullName>
    </submittedName>
</protein>
<organism evidence="2 3">
    <name type="scientific">Azospirillum argentinense</name>
    <dbReference type="NCBI Taxonomy" id="2970906"/>
    <lineage>
        <taxon>Bacteria</taxon>
        <taxon>Pseudomonadati</taxon>
        <taxon>Pseudomonadota</taxon>
        <taxon>Alphaproteobacteria</taxon>
        <taxon>Rhodospirillales</taxon>
        <taxon>Azospirillaceae</taxon>
        <taxon>Azospirillum</taxon>
    </lineage>
</organism>
<dbReference type="AlphaFoldDB" id="A0A2K1G0B6"/>
<name>A0A2K1G0B6_9PROT</name>
<gene>
    <name evidence="2" type="ORF">C1S70_13865</name>
</gene>
<evidence type="ECO:0000256" key="1">
    <source>
        <dbReference type="SAM" id="MobiDB-lite"/>
    </source>
</evidence>
<sequence length="65" mass="6778">MIGFSLLSPLPSGERVARRAGEGVALLPDISTRAPPHPNPSPQRGEGICNAIVLVPAPPTERCPL</sequence>
<comment type="caution">
    <text evidence="2">The sequence shown here is derived from an EMBL/GenBank/DDBJ whole genome shotgun (WGS) entry which is preliminary data.</text>
</comment>